<keyword evidence="9" id="KW-0808">Transferase</keyword>
<keyword evidence="4 7" id="KW-0812">Transmembrane</keyword>
<proteinExistence type="inferred from homology"/>
<evidence type="ECO:0000313" key="9">
    <source>
        <dbReference type="EMBL" id="KOY14423.1"/>
    </source>
</evidence>
<feature type="transmembrane region" description="Helical" evidence="7">
    <location>
        <begin position="302"/>
        <end position="323"/>
    </location>
</feature>
<evidence type="ECO:0000256" key="7">
    <source>
        <dbReference type="SAM" id="Phobius"/>
    </source>
</evidence>
<feature type="transmembrane region" description="Helical" evidence="7">
    <location>
        <begin position="194"/>
        <end position="213"/>
    </location>
</feature>
<feature type="transmembrane region" description="Helical" evidence="7">
    <location>
        <begin position="233"/>
        <end position="254"/>
    </location>
</feature>
<keyword evidence="10" id="KW-1185">Reference proteome</keyword>
<keyword evidence="3" id="KW-1003">Cell membrane</keyword>
<reference evidence="9 10" key="1">
    <citation type="submission" date="2015-08" db="EMBL/GenBank/DDBJ databases">
        <title>Draft genome sequence of cellulolytic and xylanolytic Paenibacillus sp. A59, isolated from a decaying forest soil from Patagonia, Argentina.</title>
        <authorList>
            <person name="Ghio S."/>
            <person name="Caceres A.M."/>
            <person name="Talia P."/>
            <person name="Grasso D."/>
            <person name="Campos E."/>
        </authorList>
    </citation>
    <scope>NUCLEOTIDE SEQUENCE [LARGE SCALE GENOMIC DNA]</scope>
    <source>
        <strain evidence="9 10">A59</strain>
    </source>
</reference>
<feature type="transmembrane region" description="Helical" evidence="7">
    <location>
        <begin position="270"/>
        <end position="290"/>
    </location>
</feature>
<sequence length="391" mass="45862">MSETIKRERIPELNLVRAMAIIGVLCVHSTSYATVDMTGSGYYWLYNFINIFMKYGTPTFIFMSSFVLFYNYYSRPLDKKLVSNFYKKRFVYILLPYFIFSLMYFVILHFTHYQGRPFGESAVSFITKLFTGKAYTHLYFVFINMQFYLLFPLVLWLLKKYPSVVKWSVPIGLLIQWAFIVSNKYGFQVPNKGSWAFSYFSYFMLGAFIGVYFPKIKQWFVISRSNATKARVVSWILLWAVWIFAGLGHVYIYYLLRLKIATYNTLWYEFFWNLHTFACALVLIQIAYLLYRKGPSLIVKPLNRLGALSFGIYLIHPFFLLVYRNFPPQTGVSWLIHLWYAGGFGVALIASWIVVGLTARFVPFAWVIFGNLPKPKPRLVPQQNSGQLDVR</sequence>
<dbReference type="PANTHER" id="PTHR40074">
    <property type="entry name" value="O-ACETYLTRANSFERASE WECH"/>
    <property type="match status" value="1"/>
</dbReference>
<evidence type="ECO:0000256" key="5">
    <source>
        <dbReference type="ARBA" id="ARBA00022989"/>
    </source>
</evidence>
<keyword evidence="9" id="KW-0012">Acyltransferase</keyword>
<keyword evidence="6 7" id="KW-0472">Membrane</keyword>
<organism evidence="9 10">
    <name type="scientific">Paenibacillus xylanivorans</name>
    <dbReference type="NCBI Taxonomy" id="1705561"/>
    <lineage>
        <taxon>Bacteria</taxon>
        <taxon>Bacillati</taxon>
        <taxon>Bacillota</taxon>
        <taxon>Bacilli</taxon>
        <taxon>Bacillales</taxon>
        <taxon>Paenibacillaceae</taxon>
        <taxon>Paenibacillus</taxon>
    </lineage>
</organism>
<evidence type="ECO:0000256" key="6">
    <source>
        <dbReference type="ARBA" id="ARBA00023136"/>
    </source>
</evidence>
<name>A0A0M9BL52_9BACL</name>
<dbReference type="EMBL" id="LITU01000070">
    <property type="protein sequence ID" value="KOY14423.1"/>
    <property type="molecule type" value="Genomic_DNA"/>
</dbReference>
<dbReference type="Pfam" id="PF01757">
    <property type="entry name" value="Acyl_transf_3"/>
    <property type="match status" value="1"/>
</dbReference>
<accession>A0A0M9BL52</accession>
<dbReference type="AlphaFoldDB" id="A0A0M9BL52"/>
<dbReference type="PANTHER" id="PTHR40074:SF2">
    <property type="entry name" value="O-ACETYLTRANSFERASE WECH"/>
    <property type="match status" value="1"/>
</dbReference>
<evidence type="ECO:0000256" key="1">
    <source>
        <dbReference type="ARBA" id="ARBA00004651"/>
    </source>
</evidence>
<evidence type="ECO:0000256" key="3">
    <source>
        <dbReference type="ARBA" id="ARBA00022475"/>
    </source>
</evidence>
<dbReference type="OrthoDB" id="65129at2"/>
<gene>
    <name evidence="9" type="ORF">AMS66_20790</name>
</gene>
<dbReference type="RefSeq" id="WP_053782606.1">
    <property type="nucleotide sequence ID" value="NZ_LITU01000070.1"/>
</dbReference>
<feature type="transmembrane region" description="Helical" evidence="7">
    <location>
        <begin position="164"/>
        <end position="182"/>
    </location>
</feature>
<keyword evidence="5 7" id="KW-1133">Transmembrane helix</keyword>
<dbReference type="GO" id="GO:0016413">
    <property type="term" value="F:O-acetyltransferase activity"/>
    <property type="evidence" value="ECO:0007669"/>
    <property type="project" value="TreeGrafter"/>
</dbReference>
<protein>
    <submittedName>
        <fullName evidence="9">Acyltransferase</fullName>
    </submittedName>
</protein>
<comment type="subcellular location">
    <subcellularLocation>
        <location evidence="1">Cell membrane</location>
        <topology evidence="1">Multi-pass membrane protein</topology>
    </subcellularLocation>
</comment>
<evidence type="ECO:0000313" key="10">
    <source>
        <dbReference type="Proteomes" id="UP000037688"/>
    </source>
</evidence>
<comment type="similarity">
    <text evidence="2">Belongs to the acyltransferase 3 family.</text>
</comment>
<evidence type="ECO:0000256" key="2">
    <source>
        <dbReference type="ARBA" id="ARBA00007400"/>
    </source>
</evidence>
<feature type="transmembrane region" description="Helical" evidence="7">
    <location>
        <begin position="343"/>
        <end position="369"/>
    </location>
</feature>
<evidence type="ECO:0000256" key="4">
    <source>
        <dbReference type="ARBA" id="ARBA00022692"/>
    </source>
</evidence>
<dbReference type="InterPro" id="IPR002656">
    <property type="entry name" value="Acyl_transf_3_dom"/>
</dbReference>
<dbReference type="GO" id="GO:0009246">
    <property type="term" value="P:enterobacterial common antigen biosynthetic process"/>
    <property type="evidence" value="ECO:0007669"/>
    <property type="project" value="TreeGrafter"/>
</dbReference>
<dbReference type="PATRIC" id="fig|1705561.3.peg.4334"/>
<dbReference type="Proteomes" id="UP000037688">
    <property type="component" value="Unassembled WGS sequence"/>
</dbReference>
<feature type="domain" description="Acyltransferase 3" evidence="8">
    <location>
        <begin position="11"/>
        <end position="354"/>
    </location>
</feature>
<feature type="transmembrane region" description="Helical" evidence="7">
    <location>
        <begin position="55"/>
        <end position="73"/>
    </location>
</feature>
<feature type="transmembrane region" description="Helical" evidence="7">
    <location>
        <begin position="94"/>
        <end position="114"/>
    </location>
</feature>
<comment type="caution">
    <text evidence="9">The sequence shown here is derived from an EMBL/GenBank/DDBJ whole genome shotgun (WGS) entry which is preliminary data.</text>
</comment>
<evidence type="ECO:0000259" key="8">
    <source>
        <dbReference type="Pfam" id="PF01757"/>
    </source>
</evidence>
<feature type="transmembrane region" description="Helical" evidence="7">
    <location>
        <begin position="15"/>
        <end position="35"/>
    </location>
</feature>
<feature type="transmembrane region" description="Helical" evidence="7">
    <location>
        <begin position="134"/>
        <end position="157"/>
    </location>
</feature>
<dbReference type="GO" id="GO:0005886">
    <property type="term" value="C:plasma membrane"/>
    <property type="evidence" value="ECO:0007669"/>
    <property type="project" value="UniProtKB-SubCell"/>
</dbReference>